<dbReference type="InterPro" id="IPR023210">
    <property type="entry name" value="NADP_OxRdtase_dom"/>
</dbReference>
<dbReference type="PANTHER" id="PTHR43364:SF1">
    <property type="entry name" value="OXIDOREDUCTASE YDHF"/>
    <property type="match status" value="1"/>
</dbReference>
<dbReference type="Proteomes" id="UP000190626">
    <property type="component" value="Unassembled WGS sequence"/>
</dbReference>
<dbReference type="InterPro" id="IPR050523">
    <property type="entry name" value="AKR_Detox_Biosynth"/>
</dbReference>
<dbReference type="SUPFAM" id="SSF51430">
    <property type="entry name" value="NAD(P)-linked oxidoreductase"/>
    <property type="match status" value="1"/>
</dbReference>
<accession>A0A1V4H640</accession>
<dbReference type="PRINTS" id="PR00069">
    <property type="entry name" value="ALDKETRDTASE"/>
</dbReference>
<evidence type="ECO:0000313" key="2">
    <source>
        <dbReference type="EMBL" id="OPH46676.1"/>
    </source>
</evidence>
<gene>
    <name evidence="2" type="ORF">BC351_14415</name>
</gene>
<comment type="caution">
    <text evidence="2">The sequence shown here is derived from an EMBL/GenBank/DDBJ whole genome shotgun (WGS) entry which is preliminary data.</text>
</comment>
<sequence length="305" mass="34060">MKQLALGKSDLTTSEISLGCMRIAEMEPSEVAQLIGAALDAGINLFDHADIYGNGRSEEVFAKAVGKLPIAREEIVIQSKCGIRKGYYDFSKEYIVSSVEGILHRLNTDYLDVLILHRPDTLMEPEEVAEAFDQLHHSGKVRHFGVSNHHSMQIELLNRYLNQKLIVNQLQFGLAFSGMVDAGLNVNMSNDASMNRDGSILEYCRVKDMTIQTWSSLQYGFFEGTFLNSDLYPELNKILSRLAEEKSVTSAAVAIAWVLRHPARMQPVLGTTNAKRVAEMAKASEITLSKQEWYELYLAAGNKLP</sequence>
<dbReference type="GO" id="GO:0005829">
    <property type="term" value="C:cytosol"/>
    <property type="evidence" value="ECO:0007669"/>
    <property type="project" value="TreeGrafter"/>
</dbReference>
<dbReference type="InterPro" id="IPR020471">
    <property type="entry name" value="AKR"/>
</dbReference>
<name>A0A1V4H640_9BACL</name>
<proteinExistence type="predicted"/>
<dbReference type="GO" id="GO:0016491">
    <property type="term" value="F:oxidoreductase activity"/>
    <property type="evidence" value="ECO:0007669"/>
    <property type="project" value="InterPro"/>
</dbReference>
<organism evidence="2 3">
    <name type="scientific">Paenibacillus ferrarius</name>
    <dbReference type="NCBI Taxonomy" id="1469647"/>
    <lineage>
        <taxon>Bacteria</taxon>
        <taxon>Bacillati</taxon>
        <taxon>Bacillota</taxon>
        <taxon>Bacilli</taxon>
        <taxon>Bacillales</taxon>
        <taxon>Paenibacillaceae</taxon>
        <taxon>Paenibacillus</taxon>
    </lineage>
</organism>
<dbReference type="STRING" id="1469647.BC351_14415"/>
<dbReference type="CDD" id="cd19092">
    <property type="entry name" value="AKR_BsYcsN_EcYdhF-like"/>
    <property type="match status" value="1"/>
</dbReference>
<evidence type="ECO:0000259" key="1">
    <source>
        <dbReference type="Pfam" id="PF00248"/>
    </source>
</evidence>
<dbReference type="RefSeq" id="WP_079421445.1">
    <property type="nucleotide sequence ID" value="NZ_MBTG01000073.1"/>
</dbReference>
<keyword evidence="3" id="KW-1185">Reference proteome</keyword>
<dbReference type="EMBL" id="MBTG01000073">
    <property type="protein sequence ID" value="OPH46676.1"/>
    <property type="molecule type" value="Genomic_DNA"/>
</dbReference>
<dbReference type="OrthoDB" id="9773828at2"/>
<dbReference type="PANTHER" id="PTHR43364">
    <property type="entry name" value="NADH-SPECIFIC METHYLGLYOXAL REDUCTASE-RELATED"/>
    <property type="match status" value="1"/>
</dbReference>
<dbReference type="InterPro" id="IPR036812">
    <property type="entry name" value="NAD(P)_OxRdtase_dom_sf"/>
</dbReference>
<protein>
    <submittedName>
        <fullName evidence="2">Aldo/keto reductase</fullName>
    </submittedName>
</protein>
<dbReference type="AlphaFoldDB" id="A0A1V4H640"/>
<reference evidence="3" key="1">
    <citation type="submission" date="2016-07" db="EMBL/GenBank/DDBJ databases">
        <authorList>
            <person name="Florea S."/>
            <person name="Webb J.S."/>
            <person name="Jaromczyk J."/>
            <person name="Schardl C.L."/>
        </authorList>
    </citation>
    <scope>NUCLEOTIDE SEQUENCE [LARGE SCALE GENOMIC DNA]</scope>
    <source>
        <strain evidence="3">CY1</strain>
    </source>
</reference>
<feature type="domain" description="NADP-dependent oxidoreductase" evidence="1">
    <location>
        <begin position="15"/>
        <end position="295"/>
    </location>
</feature>
<dbReference type="Gene3D" id="3.20.20.100">
    <property type="entry name" value="NADP-dependent oxidoreductase domain"/>
    <property type="match status" value="1"/>
</dbReference>
<dbReference type="Pfam" id="PF00248">
    <property type="entry name" value="Aldo_ket_red"/>
    <property type="match status" value="1"/>
</dbReference>
<evidence type="ECO:0000313" key="3">
    <source>
        <dbReference type="Proteomes" id="UP000190626"/>
    </source>
</evidence>